<gene>
    <name evidence="5" type="ORF">GCM10023186_42590</name>
</gene>
<dbReference type="RefSeq" id="WP_345227552.1">
    <property type="nucleotide sequence ID" value="NZ_BAABHA010000015.1"/>
</dbReference>
<comment type="cofactor">
    <cofactor evidence="4">
        <name>Mg(2+)</name>
        <dbReference type="ChEBI" id="CHEBI:18420"/>
    </cofactor>
</comment>
<dbReference type="EMBL" id="BAABHA010000015">
    <property type="protein sequence ID" value="GAA4392282.1"/>
    <property type="molecule type" value="Genomic_DNA"/>
</dbReference>
<dbReference type="PANTHER" id="PTHR23407">
    <property type="entry name" value="ATPASE INHIBITOR/5-FORMYLTETRAHYDROFOLATE CYCLO-LIGASE"/>
    <property type="match status" value="1"/>
</dbReference>
<keyword evidence="4" id="KW-0479">Metal-binding</keyword>
<dbReference type="NCBIfam" id="TIGR02727">
    <property type="entry name" value="MTHFS_bact"/>
    <property type="match status" value="1"/>
</dbReference>
<proteinExistence type="inferred from homology"/>
<dbReference type="EC" id="6.3.3.2" evidence="4"/>
<keyword evidence="6" id="KW-1185">Reference proteome</keyword>
<comment type="similarity">
    <text evidence="1 4">Belongs to the 5-formyltetrahydrofolate cyclo-ligase family.</text>
</comment>
<dbReference type="PIRSF" id="PIRSF006806">
    <property type="entry name" value="FTHF_cligase"/>
    <property type="match status" value="1"/>
</dbReference>
<dbReference type="SUPFAM" id="SSF100950">
    <property type="entry name" value="NagB/RpiA/CoA transferase-like"/>
    <property type="match status" value="1"/>
</dbReference>
<keyword evidence="3 4" id="KW-0067">ATP-binding</keyword>
<dbReference type="Gene3D" id="3.40.50.10420">
    <property type="entry name" value="NagB/RpiA/CoA transferase-like"/>
    <property type="match status" value="1"/>
</dbReference>
<dbReference type="InterPro" id="IPR037171">
    <property type="entry name" value="NagB/RpiA_transferase-like"/>
</dbReference>
<dbReference type="InterPro" id="IPR024185">
    <property type="entry name" value="FTHF_cligase-like_sf"/>
</dbReference>
<sequence>MKKNSAVLKADLRRTMLTRRRALSAEELAARGAQVTELLFSSFAVNEWRAVHLFLPIRRQKELDTWPIVHRLWQEFPAVQVGVPVSHTDGRLTHHQLLPHTVLAASKWGIPEPVNAPELLPTAFDAVLVPLLAFDEQGHRVGYGKGFYDRFLLECRPAALRIGMSLEPPVPRIADAWSGDVRLHACITPAGVWHFGNQ</sequence>
<comment type="catalytic activity">
    <reaction evidence="4">
        <text>(6S)-5-formyl-5,6,7,8-tetrahydrofolate + ATP = (6R)-5,10-methenyltetrahydrofolate + ADP + phosphate</text>
        <dbReference type="Rhea" id="RHEA:10488"/>
        <dbReference type="ChEBI" id="CHEBI:30616"/>
        <dbReference type="ChEBI" id="CHEBI:43474"/>
        <dbReference type="ChEBI" id="CHEBI:57455"/>
        <dbReference type="ChEBI" id="CHEBI:57457"/>
        <dbReference type="ChEBI" id="CHEBI:456216"/>
        <dbReference type="EC" id="6.3.3.2"/>
    </reaction>
</comment>
<reference evidence="6" key="1">
    <citation type="journal article" date="2019" name="Int. J. Syst. Evol. Microbiol.">
        <title>The Global Catalogue of Microorganisms (GCM) 10K type strain sequencing project: providing services to taxonomists for standard genome sequencing and annotation.</title>
        <authorList>
            <consortium name="The Broad Institute Genomics Platform"/>
            <consortium name="The Broad Institute Genome Sequencing Center for Infectious Disease"/>
            <person name="Wu L."/>
            <person name="Ma J."/>
        </authorList>
    </citation>
    <scope>NUCLEOTIDE SEQUENCE [LARGE SCALE GENOMIC DNA]</scope>
    <source>
        <strain evidence="6">JCM 17924</strain>
    </source>
</reference>
<protein>
    <recommendedName>
        <fullName evidence="4">5-formyltetrahydrofolate cyclo-ligase</fullName>
        <ecNumber evidence="4">6.3.3.2</ecNumber>
    </recommendedName>
</protein>
<dbReference type="PANTHER" id="PTHR23407:SF1">
    <property type="entry name" value="5-FORMYLTETRAHYDROFOLATE CYCLO-LIGASE"/>
    <property type="match status" value="1"/>
</dbReference>
<evidence type="ECO:0000313" key="5">
    <source>
        <dbReference type="EMBL" id="GAA4392282.1"/>
    </source>
</evidence>
<organism evidence="5 6">
    <name type="scientific">Hymenobacter koreensis</name>
    <dbReference type="NCBI Taxonomy" id="1084523"/>
    <lineage>
        <taxon>Bacteria</taxon>
        <taxon>Pseudomonadati</taxon>
        <taxon>Bacteroidota</taxon>
        <taxon>Cytophagia</taxon>
        <taxon>Cytophagales</taxon>
        <taxon>Hymenobacteraceae</taxon>
        <taxon>Hymenobacter</taxon>
    </lineage>
</organism>
<dbReference type="InterPro" id="IPR002698">
    <property type="entry name" value="FTHF_cligase"/>
</dbReference>
<evidence type="ECO:0000256" key="1">
    <source>
        <dbReference type="ARBA" id="ARBA00010638"/>
    </source>
</evidence>
<comment type="caution">
    <text evidence="5">The sequence shown here is derived from an EMBL/GenBank/DDBJ whole genome shotgun (WGS) entry which is preliminary data.</text>
</comment>
<name>A0ABP8JKJ3_9BACT</name>
<evidence type="ECO:0000256" key="3">
    <source>
        <dbReference type="ARBA" id="ARBA00022840"/>
    </source>
</evidence>
<keyword evidence="4" id="KW-0460">Magnesium</keyword>
<accession>A0ABP8JKJ3</accession>
<evidence type="ECO:0000256" key="4">
    <source>
        <dbReference type="RuleBase" id="RU361279"/>
    </source>
</evidence>
<keyword evidence="2 4" id="KW-0547">Nucleotide-binding</keyword>
<dbReference type="Proteomes" id="UP001500454">
    <property type="component" value="Unassembled WGS sequence"/>
</dbReference>
<dbReference type="Pfam" id="PF01812">
    <property type="entry name" value="5-FTHF_cyc-lig"/>
    <property type="match status" value="1"/>
</dbReference>
<evidence type="ECO:0000313" key="6">
    <source>
        <dbReference type="Proteomes" id="UP001500454"/>
    </source>
</evidence>
<evidence type="ECO:0000256" key="2">
    <source>
        <dbReference type="ARBA" id="ARBA00022741"/>
    </source>
</evidence>